<dbReference type="RefSeq" id="WP_053224265.1">
    <property type="nucleotide sequence ID" value="NZ_JSVA01000015.1"/>
</dbReference>
<comment type="caution">
    <text evidence="1">The sequence shown here is derived from an EMBL/GenBank/DDBJ whole genome shotgun (WGS) entry which is preliminary data.</text>
</comment>
<organism evidence="1 2">
    <name type="scientific">Roseivirga seohaensis subsp. aquiponti</name>
    <dbReference type="NCBI Taxonomy" id="1566026"/>
    <lineage>
        <taxon>Bacteria</taxon>
        <taxon>Pseudomonadati</taxon>
        <taxon>Bacteroidota</taxon>
        <taxon>Cytophagia</taxon>
        <taxon>Cytophagales</taxon>
        <taxon>Roseivirgaceae</taxon>
        <taxon>Roseivirga</taxon>
    </lineage>
</organism>
<evidence type="ECO:0000313" key="2">
    <source>
        <dbReference type="Proteomes" id="UP000036908"/>
    </source>
</evidence>
<sequence length="91" mass="10193">MSTAAAAQAAIQQAIKASGAIVKIEANDFSRMLSKMDDGLVIEHQSKLFFKDVYKYSTSYKGFVFYCKSNEKITIPTRLESISAKHIWVPQ</sequence>
<name>A0A0L8AJA0_9BACT</name>
<accession>A0A0L8AJA0</accession>
<reference evidence="2" key="1">
    <citation type="submission" date="2014-11" db="EMBL/GenBank/DDBJ databases">
        <title>Genome sequencing of Roseivirga sp. D-25.</title>
        <authorList>
            <person name="Selvaratnam C."/>
            <person name="Thevarajoo S."/>
            <person name="Goh K.M."/>
            <person name="Eee R."/>
            <person name="Chan K.-G."/>
            <person name="Chong C.S."/>
        </authorList>
    </citation>
    <scope>NUCLEOTIDE SEQUENCE [LARGE SCALE GENOMIC DNA]</scope>
    <source>
        <strain evidence="2">D-25</strain>
    </source>
</reference>
<dbReference type="AlphaFoldDB" id="A0A0L8AJA0"/>
<proteinExistence type="predicted"/>
<dbReference type="OrthoDB" id="982879at2"/>
<evidence type="ECO:0000313" key="1">
    <source>
        <dbReference type="EMBL" id="KOF02240.1"/>
    </source>
</evidence>
<dbReference type="Proteomes" id="UP000036908">
    <property type="component" value="Unassembled WGS sequence"/>
</dbReference>
<dbReference type="PATRIC" id="fig|1566026.4.peg.1002"/>
<protein>
    <submittedName>
        <fullName evidence="1">Uncharacterized protein</fullName>
    </submittedName>
</protein>
<dbReference type="EMBL" id="JSVA01000015">
    <property type="protein sequence ID" value="KOF02240.1"/>
    <property type="molecule type" value="Genomic_DNA"/>
</dbReference>
<keyword evidence="2" id="KW-1185">Reference proteome</keyword>
<gene>
    <name evidence="1" type="ORF">OB69_13495</name>
</gene>